<name>A0A267FTM4_9PLAT</name>
<dbReference type="InterPro" id="IPR047540">
    <property type="entry name" value="BRcat_RBR_RNF31-like"/>
</dbReference>
<dbReference type="SMART" id="SM00547">
    <property type="entry name" value="ZnF_RBZ"/>
    <property type="match status" value="2"/>
</dbReference>
<evidence type="ECO:0000256" key="4">
    <source>
        <dbReference type="ARBA" id="ARBA00022737"/>
    </source>
</evidence>
<dbReference type="SMART" id="SM00647">
    <property type="entry name" value="IBR"/>
    <property type="match status" value="2"/>
</dbReference>
<keyword evidence="2" id="KW-0808">Transferase</keyword>
<evidence type="ECO:0000256" key="1">
    <source>
        <dbReference type="ARBA" id="ARBA00008278"/>
    </source>
</evidence>
<evidence type="ECO:0000256" key="9">
    <source>
        <dbReference type="SAM" id="MobiDB-lite"/>
    </source>
</evidence>
<dbReference type="GO" id="GO:0061630">
    <property type="term" value="F:ubiquitin protein ligase activity"/>
    <property type="evidence" value="ECO:0007669"/>
    <property type="project" value="TreeGrafter"/>
</dbReference>
<feature type="domain" description="RING-type" evidence="12">
    <location>
        <begin position="818"/>
        <end position="1059"/>
    </location>
</feature>
<dbReference type="GO" id="GO:0036435">
    <property type="term" value="F:K48-linked polyubiquitin modification-dependent protein binding"/>
    <property type="evidence" value="ECO:0007669"/>
    <property type="project" value="TreeGrafter"/>
</dbReference>
<proteinExistence type="inferred from homology"/>
<dbReference type="PROSITE" id="PS01358">
    <property type="entry name" value="ZF_RANBP2_1"/>
    <property type="match status" value="1"/>
</dbReference>
<dbReference type="GO" id="GO:0071797">
    <property type="term" value="C:LUBAC complex"/>
    <property type="evidence" value="ECO:0007669"/>
    <property type="project" value="InterPro"/>
</dbReference>
<evidence type="ECO:0000259" key="12">
    <source>
        <dbReference type="PROSITE" id="PS51873"/>
    </source>
</evidence>
<dbReference type="PROSITE" id="PS50199">
    <property type="entry name" value="ZF_RANBP2_2"/>
    <property type="match status" value="1"/>
</dbReference>
<keyword evidence="4" id="KW-0677">Repeat</keyword>
<sequence length="1184" mass="132088">MAQSRPLPPIPNSGGLGDVSVRNARSNLLEAIRDSRQLDYGELLQMQINQKYKLVDARAAMSGDKKSAEDVKRSCLFLRNKLKHLLRPERDRPPDWHRVQASFCQCLSGVDQLLERIGFERNDQNFTITSERLSNEALADTLVDLYLLAEELSLIIKDNHPLGTKLIAKNEQPALKRAGPSGMQDRVNAMQRKLNQNCDLCGEAAATVACQEKHCSKRRLCESCDGRWHGHPDRRSHNRRKISDAVGSNAVRLVPPGVVGPASVQLNSGVRKVVSNSQAVSYKSQIGLMGNNSPNLAQQQQQPAPVAAAAAAAPAVAVPPPRVPPPQYPGQKPRYVLPQQQPQQPPRQQPSDTSESDARVMKLNEFMMSLKPISEERSFSKPAGDIRRPPTPEEEFFDCSDQLPPQPSLPAPQPPQQPQSIPKPKPRLSKSIVPKPETAPPPPQQQLPPRPVPTEPTEANSWPCPVCTALNPIAETKLIKSSRVICSVCSMTCDDKEIIAKVKKQQQEPAIKQPEAPKQVEIPDRAPLKPKQEPLSNDQDWSCSACTMFNPITAKSCAICQTPRELGGSDGIKLPFEVKPVARQRNPEMEEAANRQLLKLIQDIEFSGFDGRLGQLYLVATADDGAQSEARFKAWVAEKWPALIEQVGCEVAKVLQDDNAGVRPSFDDVASAVLDNTCDLEAAIQLCAQRHKAKVAWIAENCPELLQSAHEVNLDFQGDGDFTNFYQAENERVFRDFAQFLFCKEGQEPPKFDRMNGSEASLHCLMGEFDLRKISDAQTLFQLMKNSEFKGCDLHDLAEAAKSSNNRCDYVDFVKSFLQCECSICTGEFPKHKLLPMASCQCELCHECFRNFVTTTMTGGGHVTDLHCPMCQFPNANQIEELESHFGILLPQIKQIQGLQQSEYTFDENVVEIVEQKITEWNLIRDPNFRWCSNSICGFGMVLGEIMFGLKFQCPICKAFTCKECKKPWKDQHEGIDCDQFGKWLMDNDPEYQEKGVGFFLQANGIECPNCGFQYALAKGGCLHFTCRMCRFQFCAGCDGEYTIIQGRGLGGCKHPRDCLFYLRDFGVDRLQQLLHLHKVEFESEAENPVDKCEVMEQKEVGSSLKDEPCGVDVKPGQANLCEKHYIEYLVSLVNKQKLDPVSVMDEGELRGACLRERIDCSGVGENNVATLRALIAQQKPLVK</sequence>
<feature type="domain" description="RING-type" evidence="10">
    <location>
        <begin position="822"/>
        <end position="872"/>
    </location>
</feature>
<dbReference type="CDD" id="cd19815">
    <property type="entry name" value="Bbox1_HOIP"/>
    <property type="match status" value="1"/>
</dbReference>
<dbReference type="Pfam" id="PF18091">
    <property type="entry name" value="E3_UbLigase_RBR"/>
    <property type="match status" value="1"/>
</dbReference>
<keyword evidence="3" id="KW-0479">Metal-binding</keyword>
<evidence type="ECO:0000259" key="11">
    <source>
        <dbReference type="PROSITE" id="PS50199"/>
    </source>
</evidence>
<feature type="compositionally biased region" description="Basic and acidic residues" evidence="9">
    <location>
        <begin position="373"/>
        <end position="391"/>
    </location>
</feature>
<comment type="similarity">
    <text evidence="1">Belongs to the RBR family.</text>
</comment>
<dbReference type="InterPro" id="IPR044066">
    <property type="entry name" value="TRIAD_supradom"/>
</dbReference>
<evidence type="ECO:0000259" key="10">
    <source>
        <dbReference type="PROSITE" id="PS50089"/>
    </source>
</evidence>
<feature type="region of interest" description="Disordered" evidence="9">
    <location>
        <begin position="317"/>
        <end position="357"/>
    </location>
</feature>
<dbReference type="InterPro" id="IPR041031">
    <property type="entry name" value="RNF31_C"/>
</dbReference>
<feature type="compositionally biased region" description="Pro residues" evidence="9">
    <location>
        <begin position="404"/>
        <end position="423"/>
    </location>
</feature>
<dbReference type="InterPro" id="IPR026254">
    <property type="entry name" value="RNF31-like"/>
</dbReference>
<feature type="compositionally biased region" description="Basic and acidic residues" evidence="9">
    <location>
        <begin position="521"/>
        <end position="532"/>
    </location>
</feature>
<dbReference type="GO" id="GO:0008270">
    <property type="term" value="F:zinc ion binding"/>
    <property type="evidence" value="ECO:0007669"/>
    <property type="project" value="UniProtKB-KW"/>
</dbReference>
<evidence type="ECO:0000256" key="8">
    <source>
        <dbReference type="PROSITE-ProRule" id="PRU00322"/>
    </source>
</evidence>
<evidence type="ECO:0000256" key="3">
    <source>
        <dbReference type="ARBA" id="ARBA00022723"/>
    </source>
</evidence>
<keyword evidence="14" id="KW-1185">Reference proteome</keyword>
<comment type="caution">
    <text evidence="13">The sequence shown here is derived from an EMBL/GenBank/DDBJ whole genome shotgun (WGS) entry which is preliminary data.</text>
</comment>
<dbReference type="STRING" id="282301.A0A267FTM4"/>
<protein>
    <submittedName>
        <fullName evidence="13">Uncharacterized protein</fullName>
    </submittedName>
</protein>
<dbReference type="SUPFAM" id="SSF57850">
    <property type="entry name" value="RING/U-box"/>
    <property type="match status" value="3"/>
</dbReference>
<keyword evidence="5 8" id="KW-0863">Zinc-finger</keyword>
<evidence type="ECO:0000256" key="5">
    <source>
        <dbReference type="ARBA" id="ARBA00022771"/>
    </source>
</evidence>
<accession>A0A267FTM4</accession>
<dbReference type="AlphaFoldDB" id="A0A267FTM4"/>
<gene>
    <name evidence="13" type="ORF">BOX15_Mlig021829g1</name>
</gene>
<dbReference type="InterPro" id="IPR002867">
    <property type="entry name" value="IBR_dom"/>
</dbReference>
<feature type="region of interest" description="Disordered" evidence="9">
    <location>
        <begin position="504"/>
        <end position="536"/>
    </location>
</feature>
<organism evidence="13 14">
    <name type="scientific">Macrostomum lignano</name>
    <dbReference type="NCBI Taxonomy" id="282301"/>
    <lineage>
        <taxon>Eukaryota</taxon>
        <taxon>Metazoa</taxon>
        <taxon>Spiralia</taxon>
        <taxon>Lophotrochozoa</taxon>
        <taxon>Platyhelminthes</taxon>
        <taxon>Rhabditophora</taxon>
        <taxon>Macrostomorpha</taxon>
        <taxon>Macrostomida</taxon>
        <taxon>Macrostomidae</taxon>
        <taxon>Macrostomum</taxon>
    </lineage>
</organism>
<dbReference type="CDD" id="cd20337">
    <property type="entry name" value="BRcat_RBR_HOIP"/>
    <property type="match status" value="1"/>
</dbReference>
<dbReference type="Gene3D" id="3.30.40.10">
    <property type="entry name" value="Zinc/RING finger domain, C3HC4 (zinc finger)"/>
    <property type="match status" value="1"/>
</dbReference>
<evidence type="ECO:0000256" key="7">
    <source>
        <dbReference type="ARBA" id="ARBA00022833"/>
    </source>
</evidence>
<dbReference type="PANTHER" id="PTHR16004:SF2">
    <property type="entry name" value="E3 UBIQUITIN-PROTEIN LIGASE LUBEL"/>
    <property type="match status" value="1"/>
</dbReference>
<dbReference type="PANTHER" id="PTHR16004">
    <property type="entry name" value="RING FINGER PROTEIN 31-RELATED"/>
    <property type="match status" value="1"/>
</dbReference>
<evidence type="ECO:0000313" key="13">
    <source>
        <dbReference type="EMBL" id="PAA77155.1"/>
    </source>
</evidence>
<evidence type="ECO:0000256" key="2">
    <source>
        <dbReference type="ARBA" id="ARBA00022679"/>
    </source>
</evidence>
<feature type="domain" description="RanBP2-type" evidence="11">
    <location>
        <begin position="537"/>
        <end position="566"/>
    </location>
</feature>
<feature type="compositionally biased region" description="Pro residues" evidence="9">
    <location>
        <begin position="317"/>
        <end position="328"/>
    </location>
</feature>
<feature type="compositionally biased region" description="Pro residues" evidence="9">
    <location>
        <begin position="437"/>
        <end position="454"/>
    </location>
</feature>
<dbReference type="PROSITE" id="PS50089">
    <property type="entry name" value="ZF_RING_2"/>
    <property type="match status" value="1"/>
</dbReference>
<dbReference type="OrthoDB" id="9978677at2759"/>
<dbReference type="GO" id="GO:0070530">
    <property type="term" value="F:K63-linked polyubiquitin modification-dependent protein binding"/>
    <property type="evidence" value="ECO:0007669"/>
    <property type="project" value="TreeGrafter"/>
</dbReference>
<dbReference type="EMBL" id="NIVC01000762">
    <property type="protein sequence ID" value="PAA77155.1"/>
    <property type="molecule type" value="Genomic_DNA"/>
</dbReference>
<dbReference type="Gene3D" id="2.30.30.380">
    <property type="entry name" value="Zn-finger domain of Sec23/24"/>
    <property type="match status" value="1"/>
</dbReference>
<evidence type="ECO:0000256" key="6">
    <source>
        <dbReference type="ARBA" id="ARBA00022786"/>
    </source>
</evidence>
<dbReference type="Pfam" id="PF01485">
    <property type="entry name" value="IBR"/>
    <property type="match status" value="1"/>
</dbReference>
<feature type="region of interest" description="Disordered" evidence="9">
    <location>
        <begin position="371"/>
        <end position="460"/>
    </location>
</feature>
<dbReference type="PROSITE" id="PS51873">
    <property type="entry name" value="TRIAD"/>
    <property type="match status" value="1"/>
</dbReference>
<dbReference type="Gene3D" id="1.20.58.2190">
    <property type="match status" value="1"/>
</dbReference>
<dbReference type="InterPro" id="IPR001876">
    <property type="entry name" value="Znf_RanBP2"/>
</dbReference>
<evidence type="ECO:0000313" key="14">
    <source>
        <dbReference type="Proteomes" id="UP000215902"/>
    </source>
</evidence>
<keyword evidence="7" id="KW-0862">Zinc</keyword>
<dbReference type="InterPro" id="IPR013083">
    <property type="entry name" value="Znf_RING/FYVE/PHD"/>
</dbReference>
<dbReference type="Proteomes" id="UP000215902">
    <property type="component" value="Unassembled WGS sequence"/>
</dbReference>
<dbReference type="GO" id="GO:0097039">
    <property type="term" value="P:protein linear polyubiquitination"/>
    <property type="evidence" value="ECO:0007669"/>
    <property type="project" value="TreeGrafter"/>
</dbReference>
<keyword evidence="6" id="KW-0833">Ubl conjugation pathway</keyword>
<dbReference type="InterPro" id="IPR047543">
    <property type="entry name" value="Bbox1_RNF31-like"/>
</dbReference>
<dbReference type="Pfam" id="PF22191">
    <property type="entry name" value="IBR_1"/>
    <property type="match status" value="1"/>
</dbReference>
<dbReference type="GO" id="GO:1990450">
    <property type="term" value="F:linear polyubiquitin binding"/>
    <property type="evidence" value="ECO:0007669"/>
    <property type="project" value="TreeGrafter"/>
</dbReference>
<dbReference type="InterPro" id="IPR001841">
    <property type="entry name" value="Znf_RING"/>
</dbReference>
<reference evidence="13 14" key="1">
    <citation type="submission" date="2017-06" db="EMBL/GenBank/DDBJ databases">
        <title>A platform for efficient transgenesis in Macrostomum lignano, a flatworm model organism for stem cell research.</title>
        <authorList>
            <person name="Berezikov E."/>
        </authorList>
    </citation>
    <scope>NUCLEOTIDE SEQUENCE [LARGE SCALE GENOMIC DNA]</scope>
    <source>
        <strain evidence="13">DV1</strain>
        <tissue evidence="13">Whole organism</tissue>
    </source>
</reference>